<dbReference type="AlphaFoldDB" id="A0AA39PKY0"/>
<accession>A0AA39PKY0</accession>
<keyword evidence="1" id="KW-0732">Signal</keyword>
<name>A0AA39PKY0_9AGAR</name>
<reference evidence="2" key="1">
    <citation type="submission" date="2023-06" db="EMBL/GenBank/DDBJ databases">
        <authorList>
            <consortium name="Lawrence Berkeley National Laboratory"/>
            <person name="Ahrendt S."/>
            <person name="Sahu N."/>
            <person name="Indic B."/>
            <person name="Wong-Bajracharya J."/>
            <person name="Merenyi Z."/>
            <person name="Ke H.-M."/>
            <person name="Monk M."/>
            <person name="Kocsube S."/>
            <person name="Drula E."/>
            <person name="Lipzen A."/>
            <person name="Balint B."/>
            <person name="Henrissat B."/>
            <person name="Andreopoulos B."/>
            <person name="Martin F.M."/>
            <person name="Harder C.B."/>
            <person name="Rigling D."/>
            <person name="Ford K.L."/>
            <person name="Foster G.D."/>
            <person name="Pangilinan J."/>
            <person name="Papanicolaou A."/>
            <person name="Barry K."/>
            <person name="LaButti K."/>
            <person name="Viragh M."/>
            <person name="Koriabine M."/>
            <person name="Yan M."/>
            <person name="Riley R."/>
            <person name="Champramary S."/>
            <person name="Plett K.L."/>
            <person name="Tsai I.J."/>
            <person name="Slot J."/>
            <person name="Sipos G."/>
            <person name="Plett J."/>
            <person name="Nagy L.G."/>
            <person name="Grigoriev I.V."/>
        </authorList>
    </citation>
    <scope>NUCLEOTIDE SEQUENCE</scope>
    <source>
        <strain evidence="2">HWK02</strain>
    </source>
</reference>
<evidence type="ECO:0000256" key="1">
    <source>
        <dbReference type="SAM" id="SignalP"/>
    </source>
</evidence>
<dbReference type="Proteomes" id="UP001175228">
    <property type="component" value="Unassembled WGS sequence"/>
</dbReference>
<comment type="caution">
    <text evidence="2">The sequence shown here is derived from an EMBL/GenBank/DDBJ whole genome shotgun (WGS) entry which is preliminary data.</text>
</comment>
<feature type="chain" id="PRO_5041446409" description="Secreted protein" evidence="1">
    <location>
        <begin position="20"/>
        <end position="76"/>
    </location>
</feature>
<evidence type="ECO:0000313" key="2">
    <source>
        <dbReference type="EMBL" id="KAK0485616.1"/>
    </source>
</evidence>
<evidence type="ECO:0008006" key="4">
    <source>
        <dbReference type="Google" id="ProtNLM"/>
    </source>
</evidence>
<protein>
    <recommendedName>
        <fullName evidence="4">Secreted protein</fullName>
    </recommendedName>
</protein>
<sequence length="76" mass="8564">MSRGEWLLFLMLYFRPVFLGETEVTFSVSIQVSLPLLLRLTLPSTLYLETAASTKISLGYISTISLFHCDTLPAHL</sequence>
<organism evidence="2 3">
    <name type="scientific">Armillaria luteobubalina</name>
    <dbReference type="NCBI Taxonomy" id="153913"/>
    <lineage>
        <taxon>Eukaryota</taxon>
        <taxon>Fungi</taxon>
        <taxon>Dikarya</taxon>
        <taxon>Basidiomycota</taxon>
        <taxon>Agaricomycotina</taxon>
        <taxon>Agaricomycetes</taxon>
        <taxon>Agaricomycetidae</taxon>
        <taxon>Agaricales</taxon>
        <taxon>Marasmiineae</taxon>
        <taxon>Physalacriaceae</taxon>
        <taxon>Armillaria</taxon>
    </lineage>
</organism>
<feature type="signal peptide" evidence="1">
    <location>
        <begin position="1"/>
        <end position="19"/>
    </location>
</feature>
<keyword evidence="3" id="KW-1185">Reference proteome</keyword>
<proteinExistence type="predicted"/>
<dbReference type="EMBL" id="JAUEPU010000048">
    <property type="protein sequence ID" value="KAK0485616.1"/>
    <property type="molecule type" value="Genomic_DNA"/>
</dbReference>
<feature type="non-terminal residue" evidence="2">
    <location>
        <position position="1"/>
    </location>
</feature>
<evidence type="ECO:0000313" key="3">
    <source>
        <dbReference type="Proteomes" id="UP001175228"/>
    </source>
</evidence>
<gene>
    <name evidence="2" type="ORF">EDD18DRAFT_1195270</name>
</gene>